<sequence length="40" mass="4835">MFHLIHVRIGMFGNKRLNIYLILILMKWKGYYTGSVYTSR</sequence>
<keyword evidence="1" id="KW-0150">Chloroplast</keyword>
<geneLocation type="chloroplast" evidence="1"/>
<evidence type="ECO:0000313" key="1">
    <source>
        <dbReference type="EMBL" id="ABP35326.1"/>
    </source>
</evidence>
<accession>A4QM07</accession>
<reference evidence="1" key="1">
    <citation type="submission" date="2007-04" db="EMBL/GenBank/DDBJ databases">
        <authorList>
            <person name="Noh E.W."/>
            <person name="Lee J.S."/>
            <person name="Choi Y.I."/>
            <person name="Han M.S."/>
            <person name="Yi Y.S."/>
            <person name="Han S.U."/>
        </authorList>
    </citation>
    <scope>NUCLEOTIDE SEQUENCE</scope>
</reference>
<protein>
    <submittedName>
        <fullName evidence="1">ORF40e</fullName>
    </submittedName>
</protein>
<dbReference type="AlphaFoldDB" id="A4QM07"/>
<keyword evidence="1" id="KW-0934">Plastid</keyword>
<proteinExistence type="predicted"/>
<dbReference type="EMBL" id="AY228468">
    <property type="protein sequence ID" value="ABP35326.1"/>
    <property type="molecule type" value="Genomic_DNA"/>
</dbReference>
<name>A4QM07_PINKO</name>
<organism evidence="1">
    <name type="scientific">Pinus koraiensis</name>
    <name type="common">Korean pine</name>
    <dbReference type="NCBI Taxonomy" id="88728"/>
    <lineage>
        <taxon>Eukaryota</taxon>
        <taxon>Viridiplantae</taxon>
        <taxon>Streptophyta</taxon>
        <taxon>Embryophyta</taxon>
        <taxon>Tracheophyta</taxon>
        <taxon>Spermatophyta</taxon>
        <taxon>Pinopsida</taxon>
        <taxon>Pinidae</taxon>
        <taxon>Conifers I</taxon>
        <taxon>Pinales</taxon>
        <taxon>Pinaceae</taxon>
        <taxon>Pinus</taxon>
        <taxon>Pinus subgen. Strobus</taxon>
    </lineage>
</organism>